<gene>
    <name evidence="9" type="ORF">MELIAE_LOCUS7285</name>
</gene>
<evidence type="ECO:0000256" key="7">
    <source>
        <dbReference type="SAM" id="MobiDB-lite"/>
    </source>
</evidence>
<protein>
    <recommendedName>
        <fullName evidence="8">PSP proline-rich domain-containing protein</fullName>
    </recommendedName>
</protein>
<feature type="compositionally biased region" description="Acidic residues" evidence="7">
    <location>
        <begin position="470"/>
        <end position="485"/>
    </location>
</feature>
<reference evidence="9" key="1">
    <citation type="submission" date="2021-12" db="EMBL/GenBank/DDBJ databases">
        <authorList>
            <person name="King R."/>
        </authorList>
    </citation>
    <scope>NUCLEOTIDE SEQUENCE</scope>
</reference>
<feature type="compositionally biased region" description="Low complexity" evidence="7">
    <location>
        <begin position="23"/>
        <end position="32"/>
    </location>
</feature>
<dbReference type="Proteomes" id="UP001154078">
    <property type="component" value="Chromosome 4"/>
</dbReference>
<feature type="domain" description="PSP proline-rich" evidence="8">
    <location>
        <begin position="340"/>
        <end position="392"/>
    </location>
</feature>
<feature type="region of interest" description="Disordered" evidence="7">
    <location>
        <begin position="462"/>
        <end position="499"/>
    </location>
</feature>
<keyword evidence="3" id="KW-0863">Zinc-finger</keyword>
<feature type="region of interest" description="Disordered" evidence="7">
    <location>
        <begin position="1"/>
        <end position="40"/>
    </location>
</feature>
<comment type="subcellular location">
    <subcellularLocation>
        <location evidence="1">Nucleus</location>
    </subcellularLocation>
</comment>
<feature type="compositionally biased region" description="Basic residues" evidence="7">
    <location>
        <begin position="1"/>
        <end position="11"/>
    </location>
</feature>
<dbReference type="PANTHER" id="PTHR13316">
    <property type="entry name" value="ZINC FINGER, CCHC DOMAIN CONTAINING 8"/>
    <property type="match status" value="1"/>
</dbReference>
<keyword evidence="6" id="KW-0175">Coiled coil</keyword>
<evidence type="ECO:0000256" key="2">
    <source>
        <dbReference type="ARBA" id="ARBA00022723"/>
    </source>
</evidence>
<dbReference type="GO" id="GO:0071013">
    <property type="term" value="C:catalytic step 2 spliceosome"/>
    <property type="evidence" value="ECO:0007669"/>
    <property type="project" value="TreeGrafter"/>
</dbReference>
<evidence type="ECO:0000256" key="3">
    <source>
        <dbReference type="ARBA" id="ARBA00022771"/>
    </source>
</evidence>
<sequence>METRQRKKRKSPSNDIIFEVCDNDMSSGNSSNDEGEPEPKISKMVEKEAQNTSSNLEKISERILSAKNACKEEKMEGCEDRNSAIPNEDGVLEESVVDIIENADSILSMEEGELNEAVLLEKTVLLENDETVLVENEKTQILDESKNENNVANVNDCDTAINEMTETISITFSNKNISDLYKDKFIQFIKNFVEFDVQSDDLSIQISKDQFLNPSEWVVLDESLCKENKDISVVDLVTPVKKHKKKNKSKKNLDLFILDTTPSEEDSAVQMKYNSKFLIDANGGEKEEEKLSNVTCFNCGGGHSLRDCNIPKDFAKINAAKKKYMQPKNARYHLEDDQRFGHIVPGQISDSLRHALGLNKNQVPHYVYYMRFLGYPPGWLEEAKFVHSNLDMFDIDGKNVQNKKSAKTGLDPDKIVEYVGFNAPFEKGFKDEYRKFNTPPYSAECSKQAMLDYFEKECVKDNDNLNSTDMDLDESERDEEEEEEEAKNAQENETLPVNESLVNKSLNTLEEQKIKLLEELNNSMEETEESRSEKVETPPLVVKTVLDTSYGTPILKSSSPYVRLPNADNFSKDVSPVINFENLPNSTGKYEQMTGVIQKVRTTLKTLQSS</sequence>
<evidence type="ECO:0000259" key="8">
    <source>
        <dbReference type="SMART" id="SM00581"/>
    </source>
</evidence>
<evidence type="ECO:0000313" key="9">
    <source>
        <dbReference type="EMBL" id="CAH0556094.1"/>
    </source>
</evidence>
<keyword evidence="5" id="KW-0539">Nucleus</keyword>
<dbReference type="Pfam" id="PF04046">
    <property type="entry name" value="PSP"/>
    <property type="match status" value="1"/>
</dbReference>
<dbReference type="AlphaFoldDB" id="A0A9P0FIW0"/>
<dbReference type="OrthoDB" id="8026949at2759"/>
<evidence type="ECO:0000256" key="5">
    <source>
        <dbReference type="ARBA" id="ARBA00023242"/>
    </source>
</evidence>
<dbReference type="GO" id="GO:0008270">
    <property type="term" value="F:zinc ion binding"/>
    <property type="evidence" value="ECO:0007669"/>
    <property type="project" value="UniProtKB-KW"/>
</dbReference>
<evidence type="ECO:0000256" key="1">
    <source>
        <dbReference type="ARBA" id="ARBA00004123"/>
    </source>
</evidence>
<keyword evidence="4" id="KW-0862">Zinc</keyword>
<feature type="coiled-coil region" evidence="6">
    <location>
        <begin position="42"/>
        <end position="76"/>
    </location>
</feature>
<dbReference type="EMBL" id="OV121135">
    <property type="protein sequence ID" value="CAH0556094.1"/>
    <property type="molecule type" value="Genomic_DNA"/>
</dbReference>
<keyword evidence="10" id="KW-1185">Reference proteome</keyword>
<dbReference type="GO" id="GO:0003723">
    <property type="term" value="F:RNA binding"/>
    <property type="evidence" value="ECO:0007669"/>
    <property type="project" value="TreeGrafter"/>
</dbReference>
<dbReference type="PANTHER" id="PTHR13316:SF0">
    <property type="entry name" value="ZINC FINGER CCHC DOMAIN-CONTAINING PROTEIN 8"/>
    <property type="match status" value="1"/>
</dbReference>
<name>A0A9P0FIW0_BRAAE</name>
<dbReference type="InterPro" id="IPR052115">
    <property type="entry name" value="NEXT_complex_subunit_ZCCHC8"/>
</dbReference>
<accession>A0A9P0FIW0</accession>
<evidence type="ECO:0000256" key="6">
    <source>
        <dbReference type="SAM" id="Coils"/>
    </source>
</evidence>
<evidence type="ECO:0000256" key="4">
    <source>
        <dbReference type="ARBA" id="ARBA00022833"/>
    </source>
</evidence>
<dbReference type="InterPro" id="IPR006568">
    <property type="entry name" value="PSP_pro-rich"/>
</dbReference>
<proteinExistence type="predicted"/>
<organism evidence="9 10">
    <name type="scientific">Brassicogethes aeneus</name>
    <name type="common">Rape pollen beetle</name>
    <name type="synonym">Meligethes aeneus</name>
    <dbReference type="NCBI Taxonomy" id="1431903"/>
    <lineage>
        <taxon>Eukaryota</taxon>
        <taxon>Metazoa</taxon>
        <taxon>Ecdysozoa</taxon>
        <taxon>Arthropoda</taxon>
        <taxon>Hexapoda</taxon>
        <taxon>Insecta</taxon>
        <taxon>Pterygota</taxon>
        <taxon>Neoptera</taxon>
        <taxon>Endopterygota</taxon>
        <taxon>Coleoptera</taxon>
        <taxon>Polyphaga</taxon>
        <taxon>Cucujiformia</taxon>
        <taxon>Nitidulidae</taxon>
        <taxon>Meligethinae</taxon>
        <taxon>Brassicogethes</taxon>
    </lineage>
</organism>
<dbReference type="SMART" id="SM00581">
    <property type="entry name" value="PSP"/>
    <property type="match status" value="1"/>
</dbReference>
<keyword evidence="2" id="KW-0479">Metal-binding</keyword>
<evidence type="ECO:0000313" key="10">
    <source>
        <dbReference type="Proteomes" id="UP001154078"/>
    </source>
</evidence>